<dbReference type="AlphaFoldDB" id="A0AA89ATU4"/>
<evidence type="ECO:0000256" key="1">
    <source>
        <dbReference type="ARBA" id="ARBA00022801"/>
    </source>
</evidence>
<dbReference type="EMBL" id="JAVXUP010001174">
    <property type="protein sequence ID" value="KAK3014987.1"/>
    <property type="molecule type" value="Genomic_DNA"/>
</dbReference>
<dbReference type="GO" id="GO:0016042">
    <property type="term" value="P:lipid catabolic process"/>
    <property type="evidence" value="ECO:0007669"/>
    <property type="project" value="UniProtKB-KW"/>
</dbReference>
<evidence type="ECO:0000256" key="4">
    <source>
        <dbReference type="SAM" id="MobiDB-lite"/>
    </source>
</evidence>
<dbReference type="PANTHER" id="PTHR46020">
    <property type="entry name" value="OSJNBB0059K02.9 PROTEIN"/>
    <property type="match status" value="1"/>
</dbReference>
<accession>A0AA89ATU4</accession>
<organism evidence="5 6">
    <name type="scientific">Escallonia herrerae</name>
    <dbReference type="NCBI Taxonomy" id="1293975"/>
    <lineage>
        <taxon>Eukaryota</taxon>
        <taxon>Viridiplantae</taxon>
        <taxon>Streptophyta</taxon>
        <taxon>Embryophyta</taxon>
        <taxon>Tracheophyta</taxon>
        <taxon>Spermatophyta</taxon>
        <taxon>Magnoliopsida</taxon>
        <taxon>eudicotyledons</taxon>
        <taxon>Gunneridae</taxon>
        <taxon>Pentapetalae</taxon>
        <taxon>asterids</taxon>
        <taxon>campanulids</taxon>
        <taxon>Escalloniales</taxon>
        <taxon>Escalloniaceae</taxon>
        <taxon>Escallonia</taxon>
    </lineage>
</organism>
<evidence type="ECO:0000313" key="5">
    <source>
        <dbReference type="EMBL" id="KAK3014987.1"/>
    </source>
</evidence>
<reference evidence="5" key="1">
    <citation type="submission" date="2022-12" db="EMBL/GenBank/DDBJ databases">
        <title>Draft genome assemblies for two species of Escallonia (Escalloniales).</title>
        <authorList>
            <person name="Chanderbali A."/>
            <person name="Dervinis C."/>
            <person name="Anghel I."/>
            <person name="Soltis D."/>
            <person name="Soltis P."/>
            <person name="Zapata F."/>
        </authorList>
    </citation>
    <scope>NUCLEOTIDE SEQUENCE</scope>
    <source>
        <strain evidence="5">UCBG64.0493</strain>
        <tissue evidence="5">Leaf</tissue>
    </source>
</reference>
<keyword evidence="3" id="KW-0443">Lipid metabolism</keyword>
<dbReference type="GO" id="GO:0016787">
    <property type="term" value="F:hydrolase activity"/>
    <property type="evidence" value="ECO:0007669"/>
    <property type="project" value="UniProtKB-KW"/>
</dbReference>
<feature type="region of interest" description="Disordered" evidence="4">
    <location>
        <begin position="173"/>
        <end position="198"/>
    </location>
</feature>
<feature type="non-terminal residue" evidence="5">
    <location>
        <position position="198"/>
    </location>
</feature>
<evidence type="ECO:0000313" key="6">
    <source>
        <dbReference type="Proteomes" id="UP001188597"/>
    </source>
</evidence>
<gene>
    <name evidence="5" type="ORF">RJ639_009288</name>
</gene>
<keyword evidence="1" id="KW-0378">Hydrolase</keyword>
<evidence type="ECO:0000256" key="2">
    <source>
        <dbReference type="ARBA" id="ARBA00022963"/>
    </source>
</evidence>
<proteinExistence type="predicted"/>
<comment type="caution">
    <text evidence="5">The sequence shown here is derived from an EMBL/GenBank/DDBJ whole genome shotgun (WGS) entry which is preliminary data.</text>
</comment>
<dbReference type="Proteomes" id="UP001188597">
    <property type="component" value="Unassembled WGS sequence"/>
</dbReference>
<evidence type="ECO:0000256" key="3">
    <source>
        <dbReference type="ARBA" id="ARBA00023098"/>
    </source>
</evidence>
<name>A0AA89ATU4_9ASTE</name>
<sequence length="198" mass="22575">FFFTSNVFAPIYVSSYLGISSPLPYERRKSNGRALKGGMKFCLWRFGSLQHKVYYTEHDNPNRLLSSNDYATYLGNNSTLQIALNLKRISDLGVQKIDVMMNEPEVENTTSNFHNQMLKQAVQSLQHQSKEAAFVILDLYTIFTLILKGQGSHQGILCHFNDPLKPCREGVAEDYSRGSTSNGNKKYMARKKPQQSFF</sequence>
<keyword evidence="2" id="KW-0442">Lipid degradation</keyword>
<feature type="compositionally biased region" description="Basic residues" evidence="4">
    <location>
        <begin position="187"/>
        <end position="198"/>
    </location>
</feature>
<protein>
    <submittedName>
        <fullName evidence="5">Uncharacterized protein</fullName>
    </submittedName>
</protein>
<dbReference type="PANTHER" id="PTHR46020:SF4">
    <property type="entry name" value="OS04G0650200 PROTEIN"/>
    <property type="match status" value="1"/>
</dbReference>
<keyword evidence="6" id="KW-1185">Reference proteome</keyword>